<proteinExistence type="predicted"/>
<dbReference type="RefSeq" id="WP_184812333.1">
    <property type="nucleotide sequence ID" value="NZ_JACHJQ010000004.1"/>
</dbReference>
<gene>
    <name evidence="2" type="ORF">FHR82_004482</name>
</gene>
<keyword evidence="2" id="KW-0378">Hydrolase</keyword>
<dbReference type="PANTHER" id="PTHR35333:SF3">
    <property type="entry name" value="BETA-LACTAMASE-TYPE TRANSPEPTIDASE FOLD CONTAINING PROTEIN"/>
    <property type="match status" value="1"/>
</dbReference>
<dbReference type="Proteomes" id="UP000520767">
    <property type="component" value="Unassembled WGS sequence"/>
</dbReference>
<dbReference type="AlphaFoldDB" id="A0A7W7Q723"/>
<dbReference type="GO" id="GO:0030655">
    <property type="term" value="P:beta-lactam antibiotic catabolic process"/>
    <property type="evidence" value="ECO:0007669"/>
    <property type="project" value="InterPro"/>
</dbReference>
<sequence>MPSVEQRIRDTLRYAGATGWVHAVPITGAGGREVREVAVGANDLVVMASVYKLPLLVALCGRFADGTLDPAAPVRVHPGSGSPGPTGIAAFLDPVTLSWRDLAASMIAVSDNVAADMILGEVGLDAVRSVLAECGLSRTKVVGGPADVEAALVRDTGAASAAEAFALLGDNDAALTVSAYDPAFASATTAREMTRLLAHIWSDTVVDAKWCAFMRRLLGLQVWPHRVRAGFPYAGVEVAGKTGTIGAIRNEVAVVTFPGETPIAVAVFTFAARADAFLPAADAAIGECARLAVTELRSGRW</sequence>
<dbReference type="EMBL" id="JACHJQ010000004">
    <property type="protein sequence ID" value="MBB4908240.1"/>
    <property type="molecule type" value="Genomic_DNA"/>
</dbReference>
<dbReference type="GO" id="GO:0008800">
    <property type="term" value="F:beta-lactamase activity"/>
    <property type="evidence" value="ECO:0007669"/>
    <property type="project" value="UniProtKB-EC"/>
</dbReference>
<dbReference type="PANTHER" id="PTHR35333">
    <property type="entry name" value="BETA-LACTAMASE"/>
    <property type="match status" value="1"/>
</dbReference>
<evidence type="ECO:0000259" key="1">
    <source>
        <dbReference type="Pfam" id="PF13354"/>
    </source>
</evidence>
<dbReference type="InterPro" id="IPR012338">
    <property type="entry name" value="Beta-lactam/transpept-like"/>
</dbReference>
<comment type="caution">
    <text evidence="2">The sequence shown here is derived from an EMBL/GenBank/DDBJ whole genome shotgun (WGS) entry which is preliminary data.</text>
</comment>
<dbReference type="EC" id="3.5.2.6" evidence="2"/>
<evidence type="ECO:0000313" key="2">
    <source>
        <dbReference type="EMBL" id="MBB4908240.1"/>
    </source>
</evidence>
<dbReference type="InterPro" id="IPR045155">
    <property type="entry name" value="Beta-lactam_cat"/>
</dbReference>
<dbReference type="SUPFAM" id="SSF56601">
    <property type="entry name" value="beta-lactamase/transpeptidase-like"/>
    <property type="match status" value="1"/>
</dbReference>
<name>A0A7W7Q723_9PSEU</name>
<reference evidence="2 3" key="1">
    <citation type="submission" date="2020-08" db="EMBL/GenBank/DDBJ databases">
        <title>Genomic Encyclopedia of Type Strains, Phase III (KMG-III): the genomes of soil and plant-associated and newly described type strains.</title>
        <authorList>
            <person name="Whitman W."/>
        </authorList>
    </citation>
    <scope>NUCLEOTIDE SEQUENCE [LARGE SCALE GENOMIC DNA]</scope>
    <source>
        <strain evidence="2 3">CECT 8960</strain>
    </source>
</reference>
<dbReference type="GO" id="GO:0046677">
    <property type="term" value="P:response to antibiotic"/>
    <property type="evidence" value="ECO:0007669"/>
    <property type="project" value="InterPro"/>
</dbReference>
<dbReference type="InterPro" id="IPR000871">
    <property type="entry name" value="Beta-lactam_class-A"/>
</dbReference>
<feature type="domain" description="Beta-lactamase class A catalytic" evidence="1">
    <location>
        <begin position="35"/>
        <end position="269"/>
    </location>
</feature>
<protein>
    <submittedName>
        <fullName evidence="2">Beta-lactamase class A</fullName>
        <ecNumber evidence="2">3.5.2.6</ecNumber>
    </submittedName>
</protein>
<evidence type="ECO:0000313" key="3">
    <source>
        <dbReference type="Proteomes" id="UP000520767"/>
    </source>
</evidence>
<dbReference type="Pfam" id="PF13354">
    <property type="entry name" value="Beta-lactamase2"/>
    <property type="match status" value="1"/>
</dbReference>
<organism evidence="2 3">
    <name type="scientific">Actinophytocola algeriensis</name>
    <dbReference type="NCBI Taxonomy" id="1768010"/>
    <lineage>
        <taxon>Bacteria</taxon>
        <taxon>Bacillati</taxon>
        <taxon>Actinomycetota</taxon>
        <taxon>Actinomycetes</taxon>
        <taxon>Pseudonocardiales</taxon>
        <taxon>Pseudonocardiaceae</taxon>
    </lineage>
</organism>
<keyword evidence="3" id="KW-1185">Reference proteome</keyword>
<dbReference type="Gene3D" id="3.40.710.10">
    <property type="entry name" value="DD-peptidase/beta-lactamase superfamily"/>
    <property type="match status" value="1"/>
</dbReference>
<accession>A0A7W7Q723</accession>